<dbReference type="EMBL" id="CP029192">
    <property type="protein sequence ID" value="QES36000.1"/>
    <property type="molecule type" value="Genomic_DNA"/>
</dbReference>
<dbReference type="PANTHER" id="PTHR35908">
    <property type="entry name" value="HYPOTHETICAL FUSION PROTEIN"/>
    <property type="match status" value="1"/>
</dbReference>
<dbReference type="InterPro" id="IPR037523">
    <property type="entry name" value="VOC_core"/>
</dbReference>
<name>A0A5P2C1A1_STRVZ</name>
<dbReference type="InterPro" id="IPR029068">
    <property type="entry name" value="Glyas_Bleomycin-R_OHBP_Dase"/>
</dbReference>
<dbReference type="AlphaFoldDB" id="A0A5P2C1A1"/>
<organism evidence="2 3">
    <name type="scientific">Streptomyces venezuelae</name>
    <dbReference type="NCBI Taxonomy" id="54571"/>
    <lineage>
        <taxon>Bacteria</taxon>
        <taxon>Bacillati</taxon>
        <taxon>Actinomycetota</taxon>
        <taxon>Actinomycetes</taxon>
        <taxon>Kitasatosporales</taxon>
        <taxon>Streptomycetaceae</taxon>
        <taxon>Streptomyces</taxon>
    </lineage>
</organism>
<dbReference type="Proteomes" id="UP000322927">
    <property type="component" value="Chromosome"/>
</dbReference>
<reference evidence="2 3" key="1">
    <citation type="submission" date="2018-05" db="EMBL/GenBank/DDBJ databases">
        <title>Streptomyces venezuelae.</title>
        <authorList>
            <person name="Kim W."/>
            <person name="Lee N."/>
            <person name="Cho B.-K."/>
        </authorList>
    </citation>
    <scope>NUCLEOTIDE SEQUENCE [LARGE SCALE GENOMIC DNA]</scope>
    <source>
        <strain evidence="2 3">ATCC 14584</strain>
    </source>
</reference>
<dbReference type="Pfam" id="PF18029">
    <property type="entry name" value="Glyoxalase_6"/>
    <property type="match status" value="1"/>
</dbReference>
<evidence type="ECO:0000313" key="3">
    <source>
        <dbReference type="Proteomes" id="UP000322927"/>
    </source>
</evidence>
<feature type="domain" description="VOC" evidence="1">
    <location>
        <begin position="3"/>
        <end position="120"/>
    </location>
</feature>
<accession>A0A5P2C1A1</accession>
<dbReference type="SUPFAM" id="SSF54593">
    <property type="entry name" value="Glyoxalase/Bleomycin resistance protein/Dihydroxybiphenyl dioxygenase"/>
    <property type="match status" value="1"/>
</dbReference>
<dbReference type="OrthoDB" id="1645442at2"/>
<dbReference type="Gene3D" id="3.10.180.10">
    <property type="entry name" value="2,3-Dihydroxybiphenyl 1,2-Dioxygenase, domain 1"/>
    <property type="match status" value="1"/>
</dbReference>
<dbReference type="PROSITE" id="PS51819">
    <property type="entry name" value="VOC"/>
    <property type="match status" value="1"/>
</dbReference>
<protein>
    <submittedName>
        <fullName evidence="2">Glyoxalase</fullName>
    </submittedName>
</protein>
<dbReference type="InterPro" id="IPR041581">
    <property type="entry name" value="Glyoxalase_6"/>
</dbReference>
<dbReference type="PANTHER" id="PTHR35908:SF1">
    <property type="entry name" value="CONSERVED PROTEIN"/>
    <property type="match status" value="1"/>
</dbReference>
<sequence>MLRLTDFIIDCPDAMKLAAFYSEVTGVPVKEDSNEHWAGIALGDIELAFTPVEDYRAPRWPDSAHPKQFHLDFEVDDIEAEQSRVLALGATLKQDMVGTNGYGFRVYADPVGHPFCLCRNKGVVWTEQGRPVWPKSD</sequence>
<proteinExistence type="predicted"/>
<evidence type="ECO:0000259" key="1">
    <source>
        <dbReference type="PROSITE" id="PS51819"/>
    </source>
</evidence>
<evidence type="ECO:0000313" key="2">
    <source>
        <dbReference type="EMBL" id="QES36000.1"/>
    </source>
</evidence>
<gene>
    <name evidence="2" type="ORF">DEJ48_23615</name>
</gene>
<dbReference type="RefSeq" id="WP_150218103.1">
    <property type="nucleotide sequence ID" value="NZ_CP029192.1"/>
</dbReference>